<dbReference type="RefSeq" id="XP_023631503.1">
    <property type="nucleotide sequence ID" value="XM_023775735.1"/>
</dbReference>
<dbReference type="SUPFAM" id="SSF56601">
    <property type="entry name" value="beta-lactamase/transpeptidase-like"/>
    <property type="match status" value="1"/>
</dbReference>
<evidence type="ECO:0000256" key="1">
    <source>
        <dbReference type="ARBA" id="ARBA00038215"/>
    </source>
</evidence>
<dbReference type="InterPro" id="IPR012338">
    <property type="entry name" value="Beta-lactam/transpept-like"/>
</dbReference>
<dbReference type="Proteomes" id="UP000225277">
    <property type="component" value="Unassembled WGS sequence"/>
</dbReference>
<name>A0A2D3VM04_9PEZI</name>
<keyword evidence="4" id="KW-1185">Reference proteome</keyword>
<proteinExistence type="inferred from homology"/>
<dbReference type="PANTHER" id="PTHR46825:SF15">
    <property type="entry name" value="BETA-LACTAMASE-RELATED DOMAIN-CONTAINING PROTEIN"/>
    <property type="match status" value="1"/>
</dbReference>
<evidence type="ECO:0000313" key="3">
    <source>
        <dbReference type="EMBL" id="CZT24779.1"/>
    </source>
</evidence>
<dbReference type="EMBL" id="FJUY01000022">
    <property type="protein sequence ID" value="CZT24779.1"/>
    <property type="molecule type" value="Genomic_DNA"/>
</dbReference>
<evidence type="ECO:0000313" key="4">
    <source>
        <dbReference type="Proteomes" id="UP000225277"/>
    </source>
</evidence>
<evidence type="ECO:0000259" key="2">
    <source>
        <dbReference type="Pfam" id="PF00144"/>
    </source>
</evidence>
<sequence>MPEQETPYERFAPDFEAFVESTIKESNTAGIAILMLHQDRTWAQGFGFADVDKKILVTPQTLFFAGSTTKSFTSAMAAALVESSEHSGVDWNTPLADLIAEDFVLDQNSPEGRYATDHVTLEDALSHRTGMPRHDLIWMNGDVSDREIVRSLRHVPIARDLRAKWEYCNNMYTAVAHSISKTLATPFKVLLKEYIFEPLGMKYTTYDLSDAQDLASKDSKIELAQGYLWDSQSKQHTLVGWEAMPAANGAGGIISNVLDYGIWLRHLLKPTNLNAALSEKAVNAMSTPRMLLEADKSMPYVGPQAYGLGLFSQVYRGREILQHSGAIFGYMASMLIVPPTKAEVQSGNTNGGWAIVIMQNSYSLASQIIAWNLLDTLLETPGPERFDMATVARIGQAKMEEEMQPANVLQRLFGKTDLTSDAQRVLEPQSYAGMYEHTAYHGVEVSTTPPPIAGDIGVDDATKLYLSPSGPSMSCAFWASLHHVSGNWWWAHRRFGRPSSWITDGALKVQFVVNSDGLVEGMNFQAEPSMPNEELAFFKKLE</sequence>
<organism evidence="3 4">
    <name type="scientific">Ramularia collo-cygni</name>
    <dbReference type="NCBI Taxonomy" id="112498"/>
    <lineage>
        <taxon>Eukaryota</taxon>
        <taxon>Fungi</taxon>
        <taxon>Dikarya</taxon>
        <taxon>Ascomycota</taxon>
        <taxon>Pezizomycotina</taxon>
        <taxon>Dothideomycetes</taxon>
        <taxon>Dothideomycetidae</taxon>
        <taxon>Mycosphaerellales</taxon>
        <taxon>Mycosphaerellaceae</taxon>
        <taxon>Ramularia</taxon>
    </lineage>
</organism>
<dbReference type="PANTHER" id="PTHR46825">
    <property type="entry name" value="D-ALANYL-D-ALANINE-CARBOXYPEPTIDASE/ENDOPEPTIDASE AMPH"/>
    <property type="match status" value="1"/>
</dbReference>
<dbReference type="InterPro" id="IPR001466">
    <property type="entry name" value="Beta-lactam-related"/>
</dbReference>
<dbReference type="GeneID" id="35605549"/>
<protein>
    <recommendedName>
        <fullName evidence="2">Beta-lactamase-related domain-containing protein</fullName>
    </recommendedName>
</protein>
<dbReference type="Gene3D" id="3.40.710.10">
    <property type="entry name" value="DD-peptidase/beta-lactamase superfamily"/>
    <property type="match status" value="1"/>
</dbReference>
<gene>
    <name evidence="3" type="ORF">RCC_10507</name>
</gene>
<dbReference type="STRING" id="112498.A0A2D3VM04"/>
<dbReference type="InterPro" id="IPR050491">
    <property type="entry name" value="AmpC-like"/>
</dbReference>
<dbReference type="Pfam" id="PF00144">
    <property type="entry name" value="Beta-lactamase"/>
    <property type="match status" value="1"/>
</dbReference>
<dbReference type="AlphaFoldDB" id="A0A2D3VM04"/>
<accession>A0A2D3VM04</accession>
<reference evidence="3 4" key="1">
    <citation type="submission" date="2016-03" db="EMBL/GenBank/DDBJ databases">
        <authorList>
            <person name="Ploux O."/>
        </authorList>
    </citation>
    <scope>NUCLEOTIDE SEQUENCE [LARGE SCALE GENOMIC DNA]</scope>
    <source>
        <strain evidence="3 4">URUG2</strain>
    </source>
</reference>
<feature type="domain" description="Beta-lactamase-related" evidence="2">
    <location>
        <begin position="16"/>
        <end position="363"/>
    </location>
</feature>
<dbReference type="OrthoDB" id="552049at2759"/>
<comment type="similarity">
    <text evidence="1">Belongs to the peptidase S12 family.</text>
</comment>